<organism evidence="1 2">
    <name type="scientific">Actinophytocola algeriensis</name>
    <dbReference type="NCBI Taxonomy" id="1768010"/>
    <lineage>
        <taxon>Bacteria</taxon>
        <taxon>Bacillati</taxon>
        <taxon>Actinomycetota</taxon>
        <taxon>Actinomycetes</taxon>
        <taxon>Pseudonocardiales</taxon>
        <taxon>Pseudonocardiaceae</taxon>
    </lineage>
</organism>
<comment type="caution">
    <text evidence="1">The sequence shown here is derived from an EMBL/GenBank/DDBJ whole genome shotgun (WGS) entry which is preliminary data.</text>
</comment>
<protein>
    <submittedName>
        <fullName evidence="1">Uncharacterized protein</fullName>
    </submittedName>
</protein>
<reference evidence="1 2" key="1">
    <citation type="submission" date="2020-08" db="EMBL/GenBank/DDBJ databases">
        <title>Genomic Encyclopedia of Type Strains, Phase III (KMG-III): the genomes of soil and plant-associated and newly described type strains.</title>
        <authorList>
            <person name="Whitman W."/>
        </authorList>
    </citation>
    <scope>NUCLEOTIDE SEQUENCE [LARGE SCALE GENOMIC DNA]</scope>
    <source>
        <strain evidence="1 2">CECT 8960</strain>
    </source>
</reference>
<evidence type="ECO:0000313" key="1">
    <source>
        <dbReference type="EMBL" id="MBB4908784.1"/>
    </source>
</evidence>
<evidence type="ECO:0000313" key="2">
    <source>
        <dbReference type="Proteomes" id="UP000520767"/>
    </source>
</evidence>
<gene>
    <name evidence="1" type="ORF">FHR82_005037</name>
</gene>
<name>A0A7W7Q864_9PSEU</name>
<accession>A0A7W7Q864</accession>
<sequence>MSGLMPAILLIVTFLVLALVLRMVGRRASPAPTRDTETDNGTDER</sequence>
<dbReference type="Proteomes" id="UP000520767">
    <property type="component" value="Unassembled WGS sequence"/>
</dbReference>
<dbReference type="RefSeq" id="WP_184812888.1">
    <property type="nucleotide sequence ID" value="NZ_JACHJQ010000005.1"/>
</dbReference>
<dbReference type="AlphaFoldDB" id="A0A7W7Q864"/>
<dbReference type="EMBL" id="JACHJQ010000005">
    <property type="protein sequence ID" value="MBB4908784.1"/>
    <property type="molecule type" value="Genomic_DNA"/>
</dbReference>
<keyword evidence="2" id="KW-1185">Reference proteome</keyword>
<proteinExistence type="predicted"/>